<protein>
    <submittedName>
        <fullName evidence="1">Uncharacterized protein</fullName>
    </submittedName>
</protein>
<dbReference type="RefSeq" id="WP_368652596.1">
    <property type="nucleotide sequence ID" value="NZ_CP162599.1"/>
</dbReference>
<sequence>MKGDIEQPKFPKFMAYLAEKGMDVKVLTMMLNNKGYDYKYMTVLRKLKGETKLYWEDIVAFADASGASESIFFD</sequence>
<organism evidence="1">
    <name type="scientific">Ornithinibacillus sp. 4-3</name>
    <dbReference type="NCBI Taxonomy" id="3231488"/>
    <lineage>
        <taxon>Bacteria</taxon>
        <taxon>Bacillati</taxon>
        <taxon>Bacillota</taxon>
        <taxon>Bacilli</taxon>
        <taxon>Bacillales</taxon>
        <taxon>Bacillaceae</taxon>
        <taxon>Ornithinibacillus</taxon>
    </lineage>
</organism>
<accession>A0AB39HKE0</accession>
<proteinExistence type="predicted"/>
<reference evidence="1" key="1">
    <citation type="submission" date="2024-07" db="EMBL/GenBank/DDBJ databases">
        <title>Halotolerant mesophilic bacterium Ornithinibacillus sp. 4-3, sp. nov., isolated from soil.</title>
        <authorList>
            <person name="Sidarenka A.V."/>
            <person name="Guliayeva D.E."/>
            <person name="Leanovich S.I."/>
            <person name="Hileuskaya K.S."/>
            <person name="Akhremchuk A.E."/>
            <person name="Sikolenko M.A."/>
            <person name="Valentovich L.N."/>
        </authorList>
    </citation>
    <scope>NUCLEOTIDE SEQUENCE</scope>
    <source>
        <strain evidence="1">4-3</strain>
    </source>
</reference>
<dbReference type="AlphaFoldDB" id="A0AB39HKE0"/>
<evidence type="ECO:0000313" key="1">
    <source>
        <dbReference type="EMBL" id="XDK31872.1"/>
    </source>
</evidence>
<dbReference type="EMBL" id="CP162599">
    <property type="protein sequence ID" value="XDK31872.1"/>
    <property type="molecule type" value="Genomic_DNA"/>
</dbReference>
<name>A0AB39HKE0_9BACI</name>
<gene>
    <name evidence="1" type="ORF">AB4Y30_12650</name>
</gene>